<proteinExistence type="predicted"/>
<dbReference type="InterPro" id="IPR036844">
    <property type="entry name" value="Hint_dom_sf"/>
</dbReference>
<dbReference type="AlphaFoldDB" id="A0A1N7MXY1"/>
<dbReference type="RefSeq" id="WP_076448201.1">
    <property type="nucleotide sequence ID" value="NZ_FTOQ01000006.1"/>
</dbReference>
<dbReference type="EMBL" id="FTOQ01000006">
    <property type="protein sequence ID" value="SIS90942.1"/>
    <property type="molecule type" value="Genomic_DNA"/>
</dbReference>
<protein>
    <submittedName>
        <fullName evidence="2">Hint domain-containing protein</fullName>
    </submittedName>
</protein>
<dbReference type="InterPro" id="IPR028992">
    <property type="entry name" value="Hedgehog/Intein_dom"/>
</dbReference>
<keyword evidence="3" id="KW-1185">Reference proteome</keyword>
<sequence length="283" mass="30635">MYRVFIASTGNSYYIFDDPAPALNTTYTVTSISNPNSTTYSSISNAGVVCFLRGTMIETPEGPLRIETLRPGDRLVFIDGRQGTLRAIGSRRVAPAALRLHAGLRPFRIRAGAFGANLPACDVTLSRQHRVLIRVPAEDPSRFAGQEVMGPVHALAHADAIAPVCPPVGVEYWHLLLDGHEVLPVAGLGLESALVTQGGLVDDTRLEWQGCAPSAISAMTPARPLMKPANLRRLLRRHGLHALAAACPTKRPAPCHCGESRPLRICNPHLCDRSVTVRHARTR</sequence>
<evidence type="ECO:0000259" key="1">
    <source>
        <dbReference type="Pfam" id="PF13403"/>
    </source>
</evidence>
<evidence type="ECO:0000313" key="3">
    <source>
        <dbReference type="Proteomes" id="UP000186684"/>
    </source>
</evidence>
<dbReference type="STRING" id="633194.SAMN05421759_10635"/>
<evidence type="ECO:0000313" key="2">
    <source>
        <dbReference type="EMBL" id="SIS90942.1"/>
    </source>
</evidence>
<gene>
    <name evidence="2" type="ORF">SAMN05421759_10635</name>
</gene>
<accession>A0A1N7MXY1</accession>
<feature type="domain" description="Hedgehog/Intein (Hint)" evidence="1">
    <location>
        <begin position="49"/>
        <end position="195"/>
    </location>
</feature>
<dbReference type="Pfam" id="PF13403">
    <property type="entry name" value="Hint_2"/>
    <property type="match status" value="1"/>
</dbReference>
<dbReference type="Proteomes" id="UP000186684">
    <property type="component" value="Unassembled WGS sequence"/>
</dbReference>
<organism evidence="2 3">
    <name type="scientific">Roseivivax lentus</name>
    <dbReference type="NCBI Taxonomy" id="633194"/>
    <lineage>
        <taxon>Bacteria</taxon>
        <taxon>Pseudomonadati</taxon>
        <taxon>Pseudomonadota</taxon>
        <taxon>Alphaproteobacteria</taxon>
        <taxon>Rhodobacterales</taxon>
        <taxon>Roseobacteraceae</taxon>
        <taxon>Roseivivax</taxon>
    </lineage>
</organism>
<reference evidence="3" key="1">
    <citation type="submission" date="2017-01" db="EMBL/GenBank/DDBJ databases">
        <authorList>
            <person name="Varghese N."/>
            <person name="Submissions S."/>
        </authorList>
    </citation>
    <scope>NUCLEOTIDE SEQUENCE [LARGE SCALE GENOMIC DNA]</scope>
    <source>
        <strain evidence="3">DSM 29430</strain>
    </source>
</reference>
<name>A0A1N7MXY1_9RHOB</name>
<dbReference type="SUPFAM" id="SSF51294">
    <property type="entry name" value="Hedgehog/intein (Hint) domain"/>
    <property type="match status" value="1"/>
</dbReference>